<keyword evidence="3" id="KW-1185">Reference proteome</keyword>
<dbReference type="EMBL" id="JROU02000471">
    <property type="protein sequence ID" value="OEH79155.1"/>
    <property type="molecule type" value="Genomic_DNA"/>
</dbReference>
<organism evidence="2 3">
    <name type="scientific">Cyclospora cayetanensis</name>
    <dbReference type="NCBI Taxonomy" id="88456"/>
    <lineage>
        <taxon>Eukaryota</taxon>
        <taxon>Sar</taxon>
        <taxon>Alveolata</taxon>
        <taxon>Apicomplexa</taxon>
        <taxon>Conoidasida</taxon>
        <taxon>Coccidia</taxon>
        <taxon>Eucoccidiorida</taxon>
        <taxon>Eimeriorina</taxon>
        <taxon>Eimeriidae</taxon>
        <taxon>Cyclospora</taxon>
    </lineage>
</organism>
<dbReference type="Proteomes" id="UP000095192">
    <property type="component" value="Unassembled WGS sequence"/>
</dbReference>
<accession>A0A1D3D6S5</accession>
<comment type="caution">
    <text evidence="2">The sequence shown here is derived from an EMBL/GenBank/DDBJ whole genome shotgun (WGS) entry which is preliminary data.</text>
</comment>
<dbReference type="InParanoid" id="A0A1D3D6S5"/>
<sequence length="273" mass="28653">MSLKTPALPRDFCNFGGWYGLLPSFSSAQEEGFSLSCLDEWFGWRLAGINAFWLPRIHHAMPCSSIRGTRRSTPAFATDVSRTASPERCLGVPHSSSALRIGGKRFRTKEQEEEAAEAAAAEAAAAEAARIEALSERNPLEALELLGTVLQQQAHRKGLLQKQHREPCSSKVLKAAVAASPDSLDCMLLSLLKAARAYAAFAAAAAEGSSCEEGHSSPKLDAEAFQSAVEALPSLDAATAILQKVAAAAGGTTAADDRGDSNTRNAAVATAGA</sequence>
<evidence type="ECO:0000313" key="2">
    <source>
        <dbReference type="EMBL" id="OEH79155.1"/>
    </source>
</evidence>
<name>A0A1D3D6S5_9EIME</name>
<evidence type="ECO:0000313" key="3">
    <source>
        <dbReference type="Proteomes" id="UP000095192"/>
    </source>
</evidence>
<proteinExistence type="predicted"/>
<dbReference type="VEuPathDB" id="ToxoDB:cyc_02682"/>
<reference evidence="2 3" key="1">
    <citation type="journal article" date="2016" name="BMC Genomics">
        <title>Comparative genomics reveals Cyclospora cayetanensis possesses coccidia-like metabolism and invasion components but unique surface antigens.</title>
        <authorList>
            <person name="Liu S."/>
            <person name="Wang L."/>
            <person name="Zheng H."/>
            <person name="Xu Z."/>
            <person name="Roellig D.M."/>
            <person name="Li N."/>
            <person name="Frace M.A."/>
            <person name="Tang K."/>
            <person name="Arrowood M.J."/>
            <person name="Moss D.M."/>
            <person name="Zhang L."/>
            <person name="Feng Y."/>
            <person name="Xiao L."/>
        </authorList>
    </citation>
    <scope>NUCLEOTIDE SEQUENCE [LARGE SCALE GENOMIC DNA]</scope>
    <source>
        <strain evidence="2 3">CHN_HEN01</strain>
    </source>
</reference>
<dbReference type="VEuPathDB" id="ToxoDB:LOC34619505"/>
<evidence type="ECO:0000256" key="1">
    <source>
        <dbReference type="SAM" id="MobiDB-lite"/>
    </source>
</evidence>
<gene>
    <name evidence="2" type="ORF">cyc_02682</name>
</gene>
<protein>
    <submittedName>
        <fullName evidence="2">Uncharacterized protein</fullName>
    </submittedName>
</protein>
<feature type="region of interest" description="Disordered" evidence="1">
    <location>
        <begin position="251"/>
        <end position="273"/>
    </location>
</feature>
<dbReference type="AlphaFoldDB" id="A0A1D3D6S5"/>